<dbReference type="Gene3D" id="3.30.505.10">
    <property type="entry name" value="SH2 domain"/>
    <property type="match status" value="2"/>
</dbReference>
<comment type="catalytic activity">
    <reaction evidence="17 21">
        <text>L-tyrosyl-[protein] + ATP = O-phospho-L-tyrosyl-[protein] + ADP + H(+)</text>
        <dbReference type="Rhea" id="RHEA:10596"/>
        <dbReference type="Rhea" id="RHEA-COMP:10136"/>
        <dbReference type="Rhea" id="RHEA-COMP:20101"/>
        <dbReference type="ChEBI" id="CHEBI:15378"/>
        <dbReference type="ChEBI" id="CHEBI:30616"/>
        <dbReference type="ChEBI" id="CHEBI:46858"/>
        <dbReference type="ChEBI" id="CHEBI:61978"/>
        <dbReference type="ChEBI" id="CHEBI:456216"/>
        <dbReference type="EC" id="2.7.10.2"/>
    </reaction>
</comment>
<evidence type="ECO:0000259" key="24">
    <source>
        <dbReference type="PROSITE" id="PS50011"/>
    </source>
</evidence>
<feature type="binding site" evidence="20">
    <location>
        <position position="689"/>
    </location>
    <ligand>
        <name>ATP</name>
        <dbReference type="ChEBI" id="CHEBI:30616"/>
    </ligand>
</feature>
<evidence type="ECO:0000256" key="7">
    <source>
        <dbReference type="ARBA" id="ARBA00022553"/>
    </source>
</evidence>
<feature type="domain" description="Protein kinase" evidence="24">
    <location>
        <begin position="232"/>
        <end position="538"/>
    </location>
</feature>
<dbReference type="Proteomes" id="UP001214576">
    <property type="component" value="Unassembled WGS sequence"/>
</dbReference>
<evidence type="ECO:0000256" key="9">
    <source>
        <dbReference type="ARBA" id="ARBA00022741"/>
    </source>
</evidence>
<evidence type="ECO:0000256" key="16">
    <source>
        <dbReference type="ARBA" id="ARBA00023273"/>
    </source>
</evidence>
<evidence type="ECO:0000256" key="4">
    <source>
        <dbReference type="ARBA" id="ARBA00004496"/>
    </source>
</evidence>
<dbReference type="InterPro" id="IPR001452">
    <property type="entry name" value="SH3_domain"/>
</dbReference>
<evidence type="ECO:0000256" key="15">
    <source>
        <dbReference type="ARBA" id="ARBA00023242"/>
    </source>
</evidence>
<dbReference type="GO" id="GO:0050793">
    <property type="term" value="P:regulation of developmental process"/>
    <property type="evidence" value="ECO:0007669"/>
    <property type="project" value="UniProtKB-ARBA"/>
</dbReference>
<dbReference type="Pfam" id="PF07714">
    <property type="entry name" value="PK_Tyr_Ser-Thr"/>
    <property type="match status" value="2"/>
</dbReference>
<keyword evidence="16" id="KW-0966">Cell projection</keyword>
<evidence type="ECO:0000256" key="18">
    <source>
        <dbReference type="PROSITE-ProRule" id="PRU00191"/>
    </source>
</evidence>
<evidence type="ECO:0000256" key="21">
    <source>
        <dbReference type="RuleBase" id="RU362096"/>
    </source>
</evidence>
<dbReference type="InterPro" id="IPR036028">
    <property type="entry name" value="SH3-like_dom_sf"/>
</dbReference>
<dbReference type="Gene3D" id="2.30.30.40">
    <property type="entry name" value="SH3 Domains"/>
    <property type="match status" value="2"/>
</dbReference>
<keyword evidence="12 18" id="KW-0727">SH2 domain</keyword>
<accession>A0AAD4U4S5</accession>
<protein>
    <recommendedName>
        <fullName evidence="21">Tyrosine-protein kinase</fullName>
        <ecNumber evidence="21">2.7.10.2</ecNumber>
    </recommendedName>
</protein>
<evidence type="ECO:0000256" key="20">
    <source>
        <dbReference type="PROSITE-ProRule" id="PRU10141"/>
    </source>
</evidence>
<dbReference type="PROSITE" id="PS50001">
    <property type="entry name" value="SH2"/>
    <property type="match status" value="2"/>
</dbReference>
<evidence type="ECO:0000256" key="17">
    <source>
        <dbReference type="ARBA" id="ARBA00051245"/>
    </source>
</evidence>
<evidence type="ECO:0000259" key="23">
    <source>
        <dbReference type="PROSITE" id="PS50002"/>
    </source>
</evidence>
<proteinExistence type="inferred from homology"/>
<feature type="domain" description="SH3" evidence="23">
    <location>
        <begin position="53"/>
        <end position="114"/>
    </location>
</feature>
<dbReference type="FunFam" id="3.30.200.20:FF:000053">
    <property type="entry name" value="Tyrosine-protein kinase"/>
    <property type="match status" value="2"/>
</dbReference>
<dbReference type="Pfam" id="PF00017">
    <property type="entry name" value="SH2"/>
    <property type="match status" value="2"/>
</dbReference>
<evidence type="ECO:0000256" key="2">
    <source>
        <dbReference type="ARBA" id="ARBA00004308"/>
    </source>
</evidence>
<evidence type="ECO:0000313" key="25">
    <source>
        <dbReference type="EMBL" id="KAI4538282.1"/>
    </source>
</evidence>
<keyword evidence="8 21" id="KW-0808">Transferase</keyword>
<dbReference type="SMART" id="SM00326">
    <property type="entry name" value="SH3"/>
    <property type="match status" value="2"/>
</dbReference>
<dbReference type="GO" id="GO:0012505">
    <property type="term" value="C:endomembrane system"/>
    <property type="evidence" value="ECO:0007669"/>
    <property type="project" value="UniProtKB-SubCell"/>
</dbReference>
<sequence length="939" mass="105888">METFLRKRLAFLSFFWDKIWPAGAPRFPDPEADLELEPAAEEPSTAEPCSPPAPAQLFRALCDFTAQRAEELSVSRGDRLHALREEGGCILARKLSGWPCTGLVPITYVAKVAPETLSDQPWYFSGISRTQAQQLLLSPPNAPGAFLVRPSESSRGDFSLSVRSQTKVCHYRISTAVDGSLYLQKDQLFPSLDELLAYYKANWKLIQSPLLQPCAPQKSLEQDEWERPHSEFTLRRKLGEGYFGEVWEGLWLGSMPVAVKVIRPGDVKLADLAQEIQTLKSLRHERLIRLHAVCSAGEPVYIVTELMCKGSLQAFLGSPEGQALSPPFLLTFACQVAEGMSYLEEQRIVHRDLAARNVLVGDDLACKVADFGLARLLKDDVYSLRSGSKIPVKWTAPEAASYCVYSPKSDVWSFGVLLYEVFTYGRCPYEGLATWPVAPVTTWWAAFSAGVNCWTGEGGKARRPSFAAAPAMGSKGQAPLGPQYVGLWDFEARTAEELSFRAGDLFHVARKEEEWWWAVRLDGAGRALAEGYVPHNYLAEKETVELEPWFFGRISRSEALHRLQAMGNEQGSFLIRVSEKPGADYVLSVRDQQTVRHYKIWWRAGRLHLNEAVSFPGLSELVDHHKVQSLSHGLWLTSPCRKHEPEPLPHCDDWERPREEFTLCRKLGFGYFGEVFEGLWKDKVRVAIKVIARADLLHQHTFQSEIQAMKKLRHKHILALYAVASVGDPVYIVTELMPKGSLLELLRDSDEKALPISELMDIAAQVAEGMCYLESQNYIHRDLAARNILVGENNICKVGDFGLARLIKEDIYLSYDHNIPYKWTAPEALSRGHYSIKSDVWSFGVLLHEIFSRGQTPYPGMSNQEAFLRVESGYRMPRPPECPPTTHKLMLSCWHKDPEQRPYFKGLWEKLSSLTRCKAPHSLELSAHMNLGQISEDTP</sequence>
<dbReference type="PRINTS" id="PR00401">
    <property type="entry name" value="SH2DOMAIN"/>
</dbReference>
<name>A0AAD4U4S5_OVIAM</name>
<feature type="domain" description="Protein kinase" evidence="24">
    <location>
        <begin position="661"/>
        <end position="914"/>
    </location>
</feature>
<evidence type="ECO:0000256" key="5">
    <source>
        <dbReference type="ARBA" id="ARBA00022443"/>
    </source>
</evidence>
<feature type="binding site" evidence="20">
    <location>
        <position position="260"/>
    </location>
    <ligand>
        <name>ATP</name>
        <dbReference type="ChEBI" id="CHEBI:30616"/>
    </ligand>
</feature>
<feature type="domain" description="SH2" evidence="22">
    <location>
        <begin position="549"/>
        <end position="640"/>
    </location>
</feature>
<dbReference type="InterPro" id="IPR011009">
    <property type="entry name" value="Kinase-like_dom_sf"/>
</dbReference>
<dbReference type="GO" id="GO:0004715">
    <property type="term" value="F:non-membrane spanning protein tyrosine kinase activity"/>
    <property type="evidence" value="ECO:0007669"/>
    <property type="project" value="UniProtKB-EC"/>
</dbReference>
<dbReference type="PROSITE" id="PS50011">
    <property type="entry name" value="PROTEIN_KINASE_DOM"/>
    <property type="match status" value="2"/>
</dbReference>
<dbReference type="FunFam" id="1.10.510.10:FF:000399">
    <property type="entry name" value="Tyrosine-protein kinase"/>
    <property type="match status" value="1"/>
</dbReference>
<dbReference type="SUPFAM" id="SSF56112">
    <property type="entry name" value="Protein kinase-like (PK-like)"/>
    <property type="match status" value="2"/>
</dbReference>
<comment type="subcellular location">
    <subcellularLocation>
        <location evidence="3">Cell projection</location>
        <location evidence="3">Ruffle</location>
    </subcellularLocation>
    <subcellularLocation>
        <location evidence="4">Cytoplasm</location>
    </subcellularLocation>
    <subcellularLocation>
        <location evidence="2">Endomembrane system</location>
    </subcellularLocation>
    <subcellularLocation>
        <location evidence="1">Nucleus</location>
    </subcellularLocation>
</comment>
<evidence type="ECO:0000256" key="13">
    <source>
        <dbReference type="ARBA" id="ARBA00023136"/>
    </source>
</evidence>
<keyword evidence="11 20" id="KW-0067">ATP-binding</keyword>
<feature type="domain" description="SH3" evidence="23">
    <location>
        <begin position="479"/>
        <end position="543"/>
    </location>
</feature>
<keyword evidence="6" id="KW-0963">Cytoplasm</keyword>
<keyword evidence="9 20" id="KW-0547">Nucleotide-binding</keyword>
<keyword evidence="14 21" id="KW-0829">Tyrosine-protein kinase</keyword>
<evidence type="ECO:0000256" key="10">
    <source>
        <dbReference type="ARBA" id="ARBA00022777"/>
    </source>
</evidence>
<dbReference type="GO" id="GO:0001726">
    <property type="term" value="C:ruffle"/>
    <property type="evidence" value="ECO:0007669"/>
    <property type="project" value="UniProtKB-SubCell"/>
</dbReference>
<dbReference type="GO" id="GO:0030182">
    <property type="term" value="P:neuron differentiation"/>
    <property type="evidence" value="ECO:0007669"/>
    <property type="project" value="UniProtKB-ARBA"/>
</dbReference>
<comment type="similarity">
    <text evidence="21">Belongs to the protein kinase superfamily. Tyr protein kinase family.</text>
</comment>
<evidence type="ECO:0000256" key="11">
    <source>
        <dbReference type="ARBA" id="ARBA00022840"/>
    </source>
</evidence>
<dbReference type="InterPro" id="IPR000719">
    <property type="entry name" value="Prot_kinase_dom"/>
</dbReference>
<dbReference type="GO" id="GO:0005634">
    <property type="term" value="C:nucleus"/>
    <property type="evidence" value="ECO:0007669"/>
    <property type="project" value="UniProtKB-SubCell"/>
</dbReference>
<dbReference type="SMART" id="SM00252">
    <property type="entry name" value="SH2"/>
    <property type="match status" value="2"/>
</dbReference>
<feature type="domain" description="SH2" evidence="22">
    <location>
        <begin position="122"/>
        <end position="214"/>
    </location>
</feature>
<reference evidence="25" key="1">
    <citation type="submission" date="2022-03" db="EMBL/GenBank/DDBJ databases">
        <title>Genomic analyses of argali, domestic sheep and their hybrids provide insights into chromosomal evolution, heterosis and genetic basis of agronomic traits.</title>
        <authorList>
            <person name="Li M."/>
        </authorList>
    </citation>
    <scope>NUCLEOTIDE SEQUENCE</scope>
    <source>
        <strain evidence="25">CAU-MHL-2022a</strain>
        <tissue evidence="25">Skin</tissue>
    </source>
</reference>
<keyword evidence="26" id="KW-1185">Reference proteome</keyword>
<dbReference type="InterPro" id="IPR017441">
    <property type="entry name" value="Protein_kinase_ATP_BS"/>
</dbReference>
<dbReference type="FunFam" id="1.10.510.10:FF:001512">
    <property type="entry name" value="Receptor tyrosine-protein kinase erbB-2"/>
    <property type="match status" value="1"/>
</dbReference>
<evidence type="ECO:0000256" key="19">
    <source>
        <dbReference type="PROSITE-ProRule" id="PRU00192"/>
    </source>
</evidence>
<dbReference type="SUPFAM" id="SSF50044">
    <property type="entry name" value="SH3-domain"/>
    <property type="match status" value="2"/>
</dbReference>
<keyword evidence="15" id="KW-0539">Nucleus</keyword>
<dbReference type="PROSITE" id="PS50002">
    <property type="entry name" value="SH3"/>
    <property type="match status" value="2"/>
</dbReference>
<dbReference type="PROSITE" id="PS00109">
    <property type="entry name" value="PROTEIN_KINASE_TYR"/>
    <property type="match status" value="2"/>
</dbReference>
<dbReference type="SUPFAM" id="SSF55550">
    <property type="entry name" value="SH2 domain"/>
    <property type="match status" value="2"/>
</dbReference>
<dbReference type="InterPro" id="IPR036860">
    <property type="entry name" value="SH2_dom_sf"/>
</dbReference>
<gene>
    <name evidence="25" type="ORF">MG293_011685</name>
</gene>
<evidence type="ECO:0000256" key="3">
    <source>
        <dbReference type="ARBA" id="ARBA00004466"/>
    </source>
</evidence>
<evidence type="ECO:0000259" key="22">
    <source>
        <dbReference type="PROSITE" id="PS50001"/>
    </source>
</evidence>
<dbReference type="PROSITE" id="PS00107">
    <property type="entry name" value="PROTEIN_KINASE_ATP"/>
    <property type="match status" value="2"/>
</dbReference>
<evidence type="ECO:0000256" key="14">
    <source>
        <dbReference type="ARBA" id="ARBA00023137"/>
    </source>
</evidence>
<dbReference type="InterPro" id="IPR008266">
    <property type="entry name" value="Tyr_kinase_AS"/>
</dbReference>
<dbReference type="InterPro" id="IPR000980">
    <property type="entry name" value="SH2"/>
</dbReference>
<evidence type="ECO:0000256" key="6">
    <source>
        <dbReference type="ARBA" id="ARBA00022490"/>
    </source>
</evidence>
<dbReference type="InterPro" id="IPR050198">
    <property type="entry name" value="Non-receptor_tyrosine_kinases"/>
</dbReference>
<dbReference type="EMBL" id="JAKZEL010000013">
    <property type="protein sequence ID" value="KAI4538282.1"/>
    <property type="molecule type" value="Genomic_DNA"/>
</dbReference>
<dbReference type="PANTHER" id="PTHR24418">
    <property type="entry name" value="TYROSINE-PROTEIN KINASE"/>
    <property type="match status" value="1"/>
</dbReference>
<keyword evidence="7" id="KW-0597">Phosphoprotein</keyword>
<dbReference type="PRINTS" id="PR00109">
    <property type="entry name" value="TYRKINASE"/>
</dbReference>
<dbReference type="EC" id="2.7.10.2" evidence="21"/>
<dbReference type="FunFam" id="2.30.30.40:FF:000234">
    <property type="entry name" value="Tyrosine-protein kinase"/>
    <property type="match status" value="1"/>
</dbReference>
<dbReference type="GO" id="GO:0048468">
    <property type="term" value="P:cell development"/>
    <property type="evidence" value="ECO:0007669"/>
    <property type="project" value="UniProtKB-ARBA"/>
</dbReference>
<dbReference type="Gene3D" id="3.30.200.20">
    <property type="entry name" value="Phosphorylase Kinase, domain 1"/>
    <property type="match status" value="1"/>
</dbReference>
<dbReference type="SMART" id="SM00219">
    <property type="entry name" value="TyrKc"/>
    <property type="match status" value="2"/>
</dbReference>
<keyword evidence="10 21" id="KW-0418">Kinase</keyword>
<dbReference type="GO" id="GO:0005524">
    <property type="term" value="F:ATP binding"/>
    <property type="evidence" value="ECO:0007669"/>
    <property type="project" value="UniProtKB-UniRule"/>
</dbReference>
<evidence type="ECO:0000256" key="8">
    <source>
        <dbReference type="ARBA" id="ARBA00022679"/>
    </source>
</evidence>
<dbReference type="FunFam" id="3.30.505.10:FF:000074">
    <property type="entry name" value="Tyrosine-protein kinase"/>
    <property type="match status" value="1"/>
</dbReference>
<dbReference type="FunFam" id="2.30.30.40:FF:000229">
    <property type="entry name" value="Tyrosine-protein kinase"/>
    <property type="match status" value="1"/>
</dbReference>
<comment type="caution">
    <text evidence="25">The sequence shown here is derived from an EMBL/GenBank/DDBJ whole genome shotgun (WGS) entry which is preliminary data.</text>
</comment>
<dbReference type="InterPro" id="IPR001245">
    <property type="entry name" value="Ser-Thr/Tyr_kinase_cat_dom"/>
</dbReference>
<dbReference type="GO" id="GO:0005829">
    <property type="term" value="C:cytosol"/>
    <property type="evidence" value="ECO:0007669"/>
    <property type="project" value="UniProtKB-ARBA"/>
</dbReference>
<dbReference type="Gene3D" id="1.10.510.10">
    <property type="entry name" value="Transferase(Phosphotransferase) domain 1"/>
    <property type="match status" value="2"/>
</dbReference>
<evidence type="ECO:0000256" key="1">
    <source>
        <dbReference type="ARBA" id="ARBA00004123"/>
    </source>
</evidence>
<evidence type="ECO:0000313" key="26">
    <source>
        <dbReference type="Proteomes" id="UP001214576"/>
    </source>
</evidence>
<dbReference type="FunFam" id="3.30.505.10:FF:000078">
    <property type="entry name" value="Tyrosine-protein kinase"/>
    <property type="match status" value="1"/>
</dbReference>
<dbReference type="Pfam" id="PF00018">
    <property type="entry name" value="SH3_1"/>
    <property type="match status" value="1"/>
</dbReference>
<keyword evidence="13" id="KW-0472">Membrane</keyword>
<keyword evidence="5 19" id="KW-0728">SH3 domain</keyword>
<dbReference type="InterPro" id="IPR020635">
    <property type="entry name" value="Tyr_kinase_cat_dom"/>
</dbReference>
<organism evidence="25 26">
    <name type="scientific">Ovis ammon polii</name>
    <dbReference type="NCBI Taxonomy" id="230172"/>
    <lineage>
        <taxon>Eukaryota</taxon>
        <taxon>Metazoa</taxon>
        <taxon>Chordata</taxon>
        <taxon>Craniata</taxon>
        <taxon>Vertebrata</taxon>
        <taxon>Euteleostomi</taxon>
        <taxon>Mammalia</taxon>
        <taxon>Eutheria</taxon>
        <taxon>Laurasiatheria</taxon>
        <taxon>Artiodactyla</taxon>
        <taxon>Ruminantia</taxon>
        <taxon>Pecora</taxon>
        <taxon>Bovidae</taxon>
        <taxon>Caprinae</taxon>
        <taxon>Ovis</taxon>
    </lineage>
</organism>
<dbReference type="AlphaFoldDB" id="A0AAD4U4S5"/>
<evidence type="ECO:0000256" key="12">
    <source>
        <dbReference type="ARBA" id="ARBA00022999"/>
    </source>
</evidence>